<evidence type="ECO:0000256" key="5">
    <source>
        <dbReference type="ARBA" id="ARBA00022729"/>
    </source>
</evidence>
<evidence type="ECO:0000256" key="3">
    <source>
        <dbReference type="ARBA" id="ARBA00015303"/>
    </source>
</evidence>
<keyword evidence="9" id="KW-0325">Glycoprotein</keyword>
<dbReference type="Pfam" id="PF05450">
    <property type="entry name" value="Nicastrin"/>
    <property type="match status" value="1"/>
</dbReference>
<accession>F4NW98</accession>
<dbReference type="Pfam" id="PF18266">
    <property type="entry name" value="Ncstrn_small"/>
    <property type="match status" value="1"/>
</dbReference>
<dbReference type="InParanoid" id="F4NW98"/>
<keyword evidence="13" id="KW-1185">Reference proteome</keyword>
<evidence type="ECO:0000256" key="7">
    <source>
        <dbReference type="ARBA" id="ARBA00022989"/>
    </source>
</evidence>
<evidence type="ECO:0000259" key="11">
    <source>
        <dbReference type="Pfam" id="PF18266"/>
    </source>
</evidence>
<dbReference type="OMA" id="ECVYPGV"/>
<dbReference type="GO" id="GO:0005886">
    <property type="term" value="C:plasma membrane"/>
    <property type="evidence" value="ECO:0000318"/>
    <property type="project" value="GO_Central"/>
</dbReference>
<sequence>MYQGFSSAACSRLQSAQGTTGCSALKMVSGTLYRISTVDDINSFLKTAPSSADYVVVMPTSLLTIDNINLLEKTGKVSGIFTITDKRYPASYSPEASCPNCRYGLYSNQSSPYIWNPLGNSVSTGNYEFPIFGIYPSDATSLQTIDAINEALQFNINRGYTGYPLYAMEFDSRMFSAIDSTTCLRRGRCQPIGGYSVWSTFSSNIDASDKKPIVMVTSKLDSSAFLRDYAFGASGRSGVIAMLATVETLSRVQGGIANLPKTVVFAAFEAESWAFAGSQRMVQDMTTPLVCKDASGKSSAGCSINGAQCNSPCFSTTDFTKLNFNLIDSVIEFDSIGDITRPAADASLHYIHVDTINSQTNQLLNQFKTALIPAPPISGTTKQINISVNVAASLSATNHQLPPSSAMAFLAKRPDIPAVVVSDYLLEFSNQYYHSEFDDGLTWNNDHVAAICGMVGVMAKGIYLQAGGAISNVPTINPDCAVVGQLMDCYTRNVTCALFQKLKIKSQTSVFTGYSSVYNPSSVSSMAMLSNLLMINWTASAVVGNCSDPRCMTLPSDYRCAGNLCVLSMTRLHRAFGTGLDSNDQGVYSVVDPQKGTWTESSWDTTRMRVFKVASKTYQGMQLGVGLALTIVSGLLTWFIRSYYRVRTKKE</sequence>
<dbReference type="PANTHER" id="PTHR21092">
    <property type="entry name" value="NICASTRIN"/>
    <property type="match status" value="1"/>
</dbReference>
<dbReference type="Gene3D" id="3.40.630.10">
    <property type="entry name" value="Zn peptidases"/>
    <property type="match status" value="1"/>
</dbReference>
<name>F4NW98_BATDJ</name>
<proteinExistence type="inferred from homology"/>
<dbReference type="RefSeq" id="XP_006676799.1">
    <property type="nucleotide sequence ID" value="XM_006676736.1"/>
</dbReference>
<keyword evidence="5" id="KW-0732">Signal</keyword>
<dbReference type="STRING" id="684364.F4NW98"/>
<evidence type="ECO:0000313" key="12">
    <source>
        <dbReference type="EMBL" id="EGF82443.1"/>
    </source>
</evidence>
<evidence type="ECO:0000256" key="4">
    <source>
        <dbReference type="ARBA" id="ARBA00022692"/>
    </source>
</evidence>
<evidence type="ECO:0000256" key="8">
    <source>
        <dbReference type="ARBA" id="ARBA00023136"/>
    </source>
</evidence>
<evidence type="ECO:0000256" key="9">
    <source>
        <dbReference type="ARBA" id="ARBA00023180"/>
    </source>
</evidence>
<dbReference type="InterPro" id="IPR008710">
    <property type="entry name" value="Nicastrin"/>
</dbReference>
<dbReference type="SUPFAM" id="SSF53187">
    <property type="entry name" value="Zn-dependent exopeptidases"/>
    <property type="match status" value="1"/>
</dbReference>
<feature type="domain" description="Nicastrin small lobe" evidence="11">
    <location>
        <begin position="9"/>
        <end position="175"/>
    </location>
</feature>
<feature type="transmembrane region" description="Helical" evidence="10">
    <location>
        <begin position="621"/>
        <end position="640"/>
    </location>
</feature>
<evidence type="ECO:0000256" key="10">
    <source>
        <dbReference type="SAM" id="Phobius"/>
    </source>
</evidence>
<dbReference type="Proteomes" id="UP000007241">
    <property type="component" value="Unassembled WGS sequence"/>
</dbReference>
<keyword evidence="6" id="KW-0914">Notch signaling pathway</keyword>
<dbReference type="AlphaFoldDB" id="F4NW98"/>
<evidence type="ECO:0000256" key="2">
    <source>
        <dbReference type="ARBA" id="ARBA00007717"/>
    </source>
</evidence>
<dbReference type="OrthoDB" id="10265862at2759"/>
<dbReference type="GeneID" id="18240438"/>
<dbReference type="HOGENOM" id="CLU_427273_0_0_1"/>
<keyword evidence="4 10" id="KW-0812">Transmembrane</keyword>
<dbReference type="PANTHER" id="PTHR21092:SF0">
    <property type="entry name" value="NICASTRIN"/>
    <property type="match status" value="1"/>
</dbReference>
<comment type="similarity">
    <text evidence="2">Belongs to the nicastrin family.</text>
</comment>
<comment type="subcellular location">
    <subcellularLocation>
        <location evidence="1">Membrane</location>
        <topology evidence="1">Single-pass type I membrane protein</topology>
    </subcellularLocation>
</comment>
<evidence type="ECO:0000256" key="6">
    <source>
        <dbReference type="ARBA" id="ARBA00022976"/>
    </source>
</evidence>
<reference evidence="12 13" key="1">
    <citation type="submission" date="2009-12" db="EMBL/GenBank/DDBJ databases">
        <title>The draft genome of Batrachochytrium dendrobatidis.</title>
        <authorList>
            <consortium name="US DOE Joint Genome Institute (JGI-PGF)"/>
            <person name="Kuo A."/>
            <person name="Salamov A."/>
            <person name="Schmutz J."/>
            <person name="Lucas S."/>
            <person name="Pitluck S."/>
            <person name="Rosenblum E."/>
            <person name="Stajich J."/>
            <person name="Eisen M."/>
            <person name="Grigoriev I.V."/>
        </authorList>
    </citation>
    <scope>NUCLEOTIDE SEQUENCE [LARGE SCALE GENOMIC DNA]</scope>
    <source>
        <strain evidence="13">JAM81 / FGSC 10211</strain>
    </source>
</reference>
<dbReference type="GO" id="GO:0016485">
    <property type="term" value="P:protein processing"/>
    <property type="evidence" value="ECO:0000318"/>
    <property type="project" value="GO_Central"/>
</dbReference>
<organism evidence="12 13">
    <name type="scientific">Batrachochytrium dendrobatidis (strain JAM81 / FGSC 10211)</name>
    <name type="common">Frog chytrid fungus</name>
    <dbReference type="NCBI Taxonomy" id="684364"/>
    <lineage>
        <taxon>Eukaryota</taxon>
        <taxon>Fungi</taxon>
        <taxon>Fungi incertae sedis</taxon>
        <taxon>Chytridiomycota</taxon>
        <taxon>Chytridiomycota incertae sedis</taxon>
        <taxon>Chytridiomycetes</taxon>
        <taxon>Rhizophydiales</taxon>
        <taxon>Rhizophydiales incertae sedis</taxon>
        <taxon>Batrachochytrium</taxon>
    </lineage>
</organism>
<keyword evidence="7 10" id="KW-1133">Transmembrane helix</keyword>
<evidence type="ECO:0000256" key="1">
    <source>
        <dbReference type="ARBA" id="ARBA00004479"/>
    </source>
</evidence>
<gene>
    <name evidence="12" type="ORF">BATDEDRAFT_34433</name>
</gene>
<dbReference type="EMBL" id="GL882880">
    <property type="protein sequence ID" value="EGF82443.1"/>
    <property type="molecule type" value="Genomic_DNA"/>
</dbReference>
<dbReference type="InterPro" id="IPR041084">
    <property type="entry name" value="Ncstrn_small"/>
</dbReference>
<protein>
    <recommendedName>
        <fullName evidence="3">Nicastrin</fullName>
    </recommendedName>
</protein>
<evidence type="ECO:0000313" key="13">
    <source>
        <dbReference type="Proteomes" id="UP000007241"/>
    </source>
</evidence>
<keyword evidence="8 10" id="KW-0472">Membrane</keyword>